<feature type="chain" id="PRO_5008365511" evidence="5">
    <location>
        <begin position="29"/>
        <end position="403"/>
    </location>
</feature>
<dbReference type="PANTHER" id="PTHR14002:SF53">
    <property type="entry name" value="UROMODULIN"/>
    <property type="match status" value="1"/>
</dbReference>
<dbReference type="Gene3D" id="2.60.40.4100">
    <property type="entry name" value="Zona pellucida, ZP-C domain"/>
    <property type="match status" value="1"/>
</dbReference>
<keyword evidence="4" id="KW-0472">Membrane</keyword>
<dbReference type="InterPro" id="IPR055356">
    <property type="entry name" value="ZP-N"/>
</dbReference>
<sequence length="403" mass="45415">MSENVKTLFCFQLVLVFFLSLMHHRVDGLCSVEHCSDPTRCVLSEDQKSCRCAAGFYSDRCDKSAHIKVMCGNDYMAIRATEAFFMHHKVPLESLHLPNASCRAQREVINQIPYYMFKISQEKYLTCGGTPLKKNATHFLYSVSVQSDGQVTGNIIRDPVIKMSFTCIYPYVRRVGLPFPVFPVSSETVMHVDEMDATIQMMLFSDPIFSKAYTSAPTIELKDKVYVEVSVTEPADYFLLQINECWATQSPQPNSTNGLVHSLIQNGCVNDRTVSFLDLGDETSGQNGKSSTVRYSFDMFRFITEPHELYLHCTVQLCELDDQKSCVPSCSSISKREAVREFPNQGLLSYGPIRIEMPDRPQSSLLTKVVLPVAGVWILGFFLTILITVAKAGSRRIAKVEEH</sequence>
<evidence type="ECO:0000256" key="3">
    <source>
        <dbReference type="PROSITE-ProRule" id="PRU00076"/>
    </source>
</evidence>
<evidence type="ECO:0000256" key="1">
    <source>
        <dbReference type="ARBA" id="ARBA00022729"/>
    </source>
</evidence>
<feature type="domain" description="ZP" evidence="7">
    <location>
        <begin position="70"/>
        <end position="337"/>
    </location>
</feature>
<keyword evidence="4" id="KW-0812">Transmembrane</keyword>
<reference evidence="9" key="2">
    <citation type="submission" date="2016-06" db="EMBL/GenBank/DDBJ databases">
        <title>The genome of a short-lived fish provides insights into sex chromosome evolution and the genetic control of aging.</title>
        <authorList>
            <person name="Reichwald K."/>
            <person name="Felder M."/>
            <person name="Petzold A."/>
            <person name="Koch P."/>
            <person name="Groth M."/>
            <person name="Platzer M."/>
        </authorList>
    </citation>
    <scope>NUCLEOTIDE SEQUENCE</scope>
    <source>
        <tissue evidence="9">Brain</tissue>
    </source>
</reference>
<dbReference type="EMBL" id="JAAVVJ010000004">
    <property type="protein sequence ID" value="KAF7225200.1"/>
    <property type="molecule type" value="Genomic_DNA"/>
</dbReference>
<dbReference type="PROSITE" id="PS51034">
    <property type="entry name" value="ZP_2"/>
    <property type="match status" value="1"/>
</dbReference>
<keyword evidence="2 3" id="KW-1015">Disulfide bond</keyword>
<dbReference type="Proteomes" id="UP000822369">
    <property type="component" value="Chromosome 4"/>
</dbReference>
<dbReference type="SMART" id="SM00241">
    <property type="entry name" value="ZP"/>
    <property type="match status" value="1"/>
</dbReference>
<dbReference type="PROSITE" id="PS50026">
    <property type="entry name" value="EGF_3"/>
    <property type="match status" value="1"/>
</dbReference>
<feature type="domain" description="EGF-like" evidence="6">
    <location>
        <begin position="26"/>
        <end position="62"/>
    </location>
</feature>
<protein>
    <submittedName>
        <fullName evidence="8">Transcript variant X1</fullName>
    </submittedName>
</protein>
<evidence type="ECO:0000313" key="8">
    <source>
        <dbReference type="EMBL" id="KAF7225200.1"/>
    </source>
</evidence>
<dbReference type="InterPro" id="IPR042235">
    <property type="entry name" value="ZP-C_dom"/>
</dbReference>
<feature type="disulfide bond" evidence="3">
    <location>
        <begin position="52"/>
        <end position="61"/>
    </location>
</feature>
<dbReference type="InterPro" id="IPR000742">
    <property type="entry name" value="EGF"/>
</dbReference>
<keyword evidence="1 5" id="KW-0732">Signal</keyword>
<dbReference type="KEGG" id="nfu:107389312"/>
<dbReference type="Gene3D" id="2.60.40.3210">
    <property type="entry name" value="Zona pellucida, ZP-N domain"/>
    <property type="match status" value="1"/>
</dbReference>
<reference evidence="9" key="1">
    <citation type="submission" date="2016-05" db="EMBL/GenBank/DDBJ databases">
        <authorList>
            <person name="Lavstsen T."/>
            <person name="Jespersen J.S."/>
        </authorList>
    </citation>
    <scope>NUCLEOTIDE SEQUENCE</scope>
    <source>
        <tissue evidence="9">Brain</tissue>
    </source>
</reference>
<dbReference type="Pfam" id="PF00100">
    <property type="entry name" value="Zona_pellucida"/>
    <property type="match status" value="1"/>
</dbReference>
<dbReference type="PANTHER" id="PTHR14002">
    <property type="entry name" value="ENDOGLIN/TGF-BETA RECEPTOR TYPE III"/>
    <property type="match status" value="1"/>
</dbReference>
<gene>
    <name evidence="9" type="primary">OLA.10358</name>
    <name evidence="8" type="ORF">G4P62_013191</name>
</gene>
<organism evidence="9">
    <name type="scientific">Nothobranchius furzeri</name>
    <name type="common">Turquoise killifish</name>
    <dbReference type="NCBI Taxonomy" id="105023"/>
    <lineage>
        <taxon>Eukaryota</taxon>
        <taxon>Metazoa</taxon>
        <taxon>Chordata</taxon>
        <taxon>Craniata</taxon>
        <taxon>Vertebrata</taxon>
        <taxon>Euteleostomi</taxon>
        <taxon>Actinopterygii</taxon>
        <taxon>Neopterygii</taxon>
        <taxon>Teleostei</taxon>
        <taxon>Neoteleostei</taxon>
        <taxon>Acanthomorphata</taxon>
        <taxon>Ovalentaria</taxon>
        <taxon>Atherinomorphae</taxon>
        <taxon>Cyprinodontiformes</taxon>
        <taxon>Nothobranchiidae</taxon>
        <taxon>Nothobranchius</taxon>
    </lineage>
</organism>
<comment type="caution">
    <text evidence="3">Lacks conserved residue(s) required for the propagation of feature annotation.</text>
</comment>
<accession>A0A1A8AE10</accession>
<evidence type="ECO:0000313" key="9">
    <source>
        <dbReference type="EMBL" id="SBP52460.1"/>
    </source>
</evidence>
<evidence type="ECO:0000259" key="6">
    <source>
        <dbReference type="PROSITE" id="PS50026"/>
    </source>
</evidence>
<keyword evidence="3" id="KW-0245">EGF-like domain</keyword>
<reference evidence="8" key="3">
    <citation type="submission" date="2020-03" db="EMBL/GenBank/DDBJ databases">
        <title>Intra-Species Differences in Population Size shape Life History and Genome Evolution.</title>
        <authorList>
            <person name="Willemsen D."/>
            <person name="Cui R."/>
            <person name="Valenzano D.R."/>
        </authorList>
    </citation>
    <scope>NUCLEOTIDE SEQUENCE</scope>
    <source>
        <strain evidence="8">GRZ</strain>
        <tissue evidence="8">Whole</tissue>
    </source>
</reference>
<dbReference type="InterPro" id="IPR055355">
    <property type="entry name" value="ZP-C"/>
</dbReference>
<evidence type="ECO:0000259" key="7">
    <source>
        <dbReference type="PROSITE" id="PS51034"/>
    </source>
</evidence>
<evidence type="ECO:0000256" key="2">
    <source>
        <dbReference type="ARBA" id="ARBA00023157"/>
    </source>
</evidence>
<evidence type="ECO:0000256" key="5">
    <source>
        <dbReference type="SAM" id="SignalP"/>
    </source>
</evidence>
<feature type="transmembrane region" description="Helical" evidence="4">
    <location>
        <begin position="369"/>
        <end position="389"/>
    </location>
</feature>
<dbReference type="AlphaFoldDB" id="A0A1A8AE10"/>
<dbReference type="InterPro" id="IPR001507">
    <property type="entry name" value="ZP_dom"/>
</dbReference>
<evidence type="ECO:0000256" key="4">
    <source>
        <dbReference type="SAM" id="Phobius"/>
    </source>
</evidence>
<dbReference type="EMBL" id="HADY01013975">
    <property type="protein sequence ID" value="SBP52460.1"/>
    <property type="molecule type" value="Transcribed_RNA"/>
</dbReference>
<dbReference type="PROSITE" id="PS01186">
    <property type="entry name" value="EGF_2"/>
    <property type="match status" value="1"/>
</dbReference>
<feature type="signal peptide" evidence="5">
    <location>
        <begin position="1"/>
        <end position="28"/>
    </location>
</feature>
<keyword evidence="4" id="KW-1133">Transmembrane helix</keyword>
<dbReference type="Pfam" id="PF23344">
    <property type="entry name" value="ZP-N"/>
    <property type="match status" value="1"/>
</dbReference>
<name>A0A1A8AE10_NOTFU</name>
<proteinExistence type="predicted"/>